<evidence type="ECO:0000256" key="3">
    <source>
        <dbReference type="ARBA" id="ARBA00022448"/>
    </source>
</evidence>
<dbReference type="InterPro" id="IPR006043">
    <property type="entry name" value="NCS2"/>
</dbReference>
<dbReference type="KEGG" id="ifn:GM661_09095"/>
<feature type="transmembrane region" description="Helical" evidence="7">
    <location>
        <begin position="373"/>
        <end position="389"/>
    </location>
</feature>
<comment type="similarity">
    <text evidence="2">Belongs to the nucleobase:cation symporter-2 (NCS2) (TC 2.A.40) family.</text>
</comment>
<accession>A0A8A7KJT3</accession>
<feature type="transmembrane region" description="Helical" evidence="7">
    <location>
        <begin position="350"/>
        <end position="367"/>
    </location>
</feature>
<evidence type="ECO:0000256" key="5">
    <source>
        <dbReference type="ARBA" id="ARBA00022989"/>
    </source>
</evidence>
<name>A0A8A7KJT3_9FIRM</name>
<keyword evidence="3" id="KW-0813">Transport</keyword>
<keyword evidence="4 7" id="KW-0812">Transmembrane</keyword>
<evidence type="ECO:0000313" key="8">
    <source>
        <dbReference type="EMBL" id="QTL98122.1"/>
    </source>
</evidence>
<sequence length="410" mass="44265">MRGDFIMNVKRIFLGLELFAICFGATVLVPLLTGIPTSIVLFTAGITTLIMHYFGKGKYGAPIIFLGSSFAYIVPINHVRDEWGFAAVFFALGIAGIMKVLFSRIVKYFGSELISKKLFPPVVFGSMIALIGLTLIEDGLGMASENWLLALITLITAAVLMVFAKGIPNLFSVLIAVLVGYIASLFSGSVTVEINYLIGLPAFTKPEVNWQAVFYMLPFALAPTIEHFGDIFAITEATGKKYYESPGIHRTMLIDGIGTMMSFLGSVPNTTYSEGVSAVNLLKIKDDKVARNAGIWALLFSFVGLLSAFLQSIPTAVIGGVMVILFGSIITIGLKSFVKGKVDFGNPRNILIASVMFVFGLGGVKIWVFEEVGLAALLGLTLQMLFLIYDKITGNGEDDEGDLDPLTVDV</sequence>
<evidence type="ECO:0000313" key="9">
    <source>
        <dbReference type="Proteomes" id="UP000665020"/>
    </source>
</evidence>
<feature type="transmembrane region" description="Helical" evidence="7">
    <location>
        <begin position="212"/>
        <end position="234"/>
    </location>
</feature>
<evidence type="ECO:0000256" key="2">
    <source>
        <dbReference type="ARBA" id="ARBA00008821"/>
    </source>
</evidence>
<evidence type="ECO:0000256" key="4">
    <source>
        <dbReference type="ARBA" id="ARBA00022692"/>
    </source>
</evidence>
<feature type="transmembrane region" description="Helical" evidence="7">
    <location>
        <begin position="12"/>
        <end position="29"/>
    </location>
</feature>
<dbReference type="PANTHER" id="PTHR42810:SF2">
    <property type="entry name" value="PURINE PERMEASE C1399.01C-RELATED"/>
    <property type="match status" value="1"/>
</dbReference>
<proteinExistence type="inferred from homology"/>
<dbReference type="InterPro" id="IPR006042">
    <property type="entry name" value="Xan_ur_permease"/>
</dbReference>
<organism evidence="8 9">
    <name type="scientific">Iocasia fonsfrigidae</name>
    <dbReference type="NCBI Taxonomy" id="2682810"/>
    <lineage>
        <taxon>Bacteria</taxon>
        <taxon>Bacillati</taxon>
        <taxon>Bacillota</taxon>
        <taxon>Clostridia</taxon>
        <taxon>Halanaerobiales</taxon>
        <taxon>Halanaerobiaceae</taxon>
        <taxon>Iocasia</taxon>
    </lineage>
</organism>
<dbReference type="GO" id="GO:0042907">
    <property type="term" value="F:xanthine transmembrane transporter activity"/>
    <property type="evidence" value="ECO:0007669"/>
    <property type="project" value="TreeGrafter"/>
</dbReference>
<feature type="transmembrane region" description="Helical" evidence="7">
    <location>
        <begin position="118"/>
        <end position="135"/>
    </location>
</feature>
<keyword evidence="6 7" id="KW-0472">Membrane</keyword>
<protein>
    <submittedName>
        <fullName evidence="8">Uracil permease</fullName>
    </submittedName>
</protein>
<dbReference type="GO" id="GO:0005886">
    <property type="term" value="C:plasma membrane"/>
    <property type="evidence" value="ECO:0007669"/>
    <property type="project" value="TreeGrafter"/>
</dbReference>
<evidence type="ECO:0000256" key="6">
    <source>
        <dbReference type="ARBA" id="ARBA00023136"/>
    </source>
</evidence>
<evidence type="ECO:0000256" key="7">
    <source>
        <dbReference type="SAM" id="Phobius"/>
    </source>
</evidence>
<feature type="transmembrane region" description="Helical" evidence="7">
    <location>
        <begin position="35"/>
        <end position="54"/>
    </location>
</feature>
<dbReference type="PANTHER" id="PTHR42810">
    <property type="entry name" value="PURINE PERMEASE C1399.01C-RELATED"/>
    <property type="match status" value="1"/>
</dbReference>
<dbReference type="Pfam" id="PF00860">
    <property type="entry name" value="Xan_ur_permease"/>
    <property type="match status" value="1"/>
</dbReference>
<gene>
    <name evidence="8" type="ORF">GM661_09095</name>
</gene>
<dbReference type="PROSITE" id="PS01116">
    <property type="entry name" value="XANTH_URACIL_PERMASE"/>
    <property type="match status" value="1"/>
</dbReference>
<keyword evidence="9" id="KW-1185">Reference proteome</keyword>
<dbReference type="AlphaFoldDB" id="A0A8A7KJT3"/>
<feature type="transmembrane region" description="Helical" evidence="7">
    <location>
        <begin position="147"/>
        <end position="164"/>
    </location>
</feature>
<comment type="subcellular location">
    <subcellularLocation>
        <location evidence="1">Membrane</location>
        <topology evidence="1">Multi-pass membrane protein</topology>
    </subcellularLocation>
</comment>
<feature type="transmembrane region" description="Helical" evidence="7">
    <location>
        <begin position="316"/>
        <end position="338"/>
    </location>
</feature>
<feature type="transmembrane region" description="Helical" evidence="7">
    <location>
        <begin position="59"/>
        <end position="77"/>
    </location>
</feature>
<keyword evidence="5 7" id="KW-1133">Transmembrane helix</keyword>
<dbReference type="Proteomes" id="UP000665020">
    <property type="component" value="Chromosome"/>
</dbReference>
<feature type="transmembrane region" description="Helical" evidence="7">
    <location>
        <begin position="293"/>
        <end position="310"/>
    </location>
</feature>
<reference evidence="8" key="1">
    <citation type="submission" date="2019-12" db="EMBL/GenBank/DDBJ databases">
        <authorList>
            <person name="zhang j."/>
            <person name="sun C.M."/>
        </authorList>
    </citation>
    <scope>NUCLEOTIDE SEQUENCE</scope>
    <source>
        <strain evidence="8">NS-1</strain>
    </source>
</reference>
<feature type="transmembrane region" description="Helical" evidence="7">
    <location>
        <begin position="83"/>
        <end position="106"/>
    </location>
</feature>
<evidence type="ECO:0000256" key="1">
    <source>
        <dbReference type="ARBA" id="ARBA00004141"/>
    </source>
</evidence>
<dbReference type="EMBL" id="CP046640">
    <property type="protein sequence ID" value="QTL98122.1"/>
    <property type="molecule type" value="Genomic_DNA"/>
</dbReference>
<feature type="transmembrane region" description="Helical" evidence="7">
    <location>
        <begin position="171"/>
        <end position="192"/>
    </location>
</feature>